<proteinExistence type="predicted"/>
<dbReference type="RefSeq" id="WP_142495064.1">
    <property type="nucleotide sequence ID" value="NZ_FXTO01000054.1"/>
</dbReference>
<dbReference type="Proteomes" id="UP000316030">
    <property type="component" value="Unassembled WGS sequence"/>
</dbReference>
<accession>A0A521FT99</accession>
<dbReference type="AlphaFoldDB" id="A0A521FT99"/>
<dbReference type="EMBL" id="FXTO01000054">
    <property type="protein sequence ID" value="SMO99457.1"/>
    <property type="molecule type" value="Genomic_DNA"/>
</dbReference>
<organism evidence="1 2">
    <name type="scientific">Thalassovita litoralis</name>
    <dbReference type="NCBI Taxonomy" id="1010611"/>
    <lineage>
        <taxon>Bacteria</taxon>
        <taxon>Pseudomonadati</taxon>
        <taxon>Pseudomonadota</taxon>
        <taxon>Alphaproteobacteria</taxon>
        <taxon>Rhodobacterales</taxon>
        <taxon>Roseobacteraceae</taxon>
        <taxon>Thalassovita</taxon>
    </lineage>
</organism>
<keyword evidence="2" id="KW-1185">Reference proteome</keyword>
<gene>
    <name evidence="1" type="ORF">SAMN06265173_15411</name>
</gene>
<sequence>MKSASAAEQLMLSVCLVIVMIGAGDPNQKMWRDILRDCLPYARCCSDMLSPIWAAADTLVNTSGRERQAAMTRLHFEIRCYLQQRAARGYDAWRAAGSGD</sequence>
<protein>
    <submittedName>
        <fullName evidence="1">Uncharacterized protein</fullName>
    </submittedName>
</protein>
<name>A0A521FT99_9RHOB</name>
<evidence type="ECO:0000313" key="1">
    <source>
        <dbReference type="EMBL" id="SMO99457.1"/>
    </source>
</evidence>
<reference evidence="1 2" key="1">
    <citation type="submission" date="2017-05" db="EMBL/GenBank/DDBJ databases">
        <authorList>
            <person name="Varghese N."/>
            <person name="Submissions S."/>
        </authorList>
    </citation>
    <scope>NUCLEOTIDE SEQUENCE [LARGE SCALE GENOMIC DNA]</scope>
    <source>
        <strain evidence="1 2">DSM 29506</strain>
    </source>
</reference>
<evidence type="ECO:0000313" key="2">
    <source>
        <dbReference type="Proteomes" id="UP000316030"/>
    </source>
</evidence>